<evidence type="ECO:0000256" key="5">
    <source>
        <dbReference type="ARBA" id="ARBA00022679"/>
    </source>
</evidence>
<dbReference type="Pfam" id="PF01035">
    <property type="entry name" value="DNA_binding_1"/>
    <property type="match status" value="1"/>
</dbReference>
<keyword evidence="4 10" id="KW-0489">Methyltransferase</keyword>
<evidence type="ECO:0000256" key="7">
    <source>
        <dbReference type="ARBA" id="ARBA00023204"/>
    </source>
</evidence>
<comment type="catalytic activity">
    <reaction evidence="8">
        <text>a 6-O-methyl-2'-deoxyguanosine in DNA + L-cysteinyl-[protein] = S-methyl-L-cysteinyl-[protein] + a 2'-deoxyguanosine in DNA</text>
        <dbReference type="Rhea" id="RHEA:24000"/>
        <dbReference type="Rhea" id="RHEA-COMP:10131"/>
        <dbReference type="Rhea" id="RHEA-COMP:10132"/>
        <dbReference type="Rhea" id="RHEA-COMP:11367"/>
        <dbReference type="Rhea" id="RHEA-COMP:11368"/>
        <dbReference type="ChEBI" id="CHEBI:29950"/>
        <dbReference type="ChEBI" id="CHEBI:82612"/>
        <dbReference type="ChEBI" id="CHEBI:85445"/>
        <dbReference type="ChEBI" id="CHEBI:85448"/>
        <dbReference type="EC" id="2.1.1.63"/>
    </reaction>
</comment>
<keyword evidence="11" id="KW-1185">Reference proteome</keyword>
<dbReference type="GO" id="GO:0032259">
    <property type="term" value="P:methylation"/>
    <property type="evidence" value="ECO:0007669"/>
    <property type="project" value="UniProtKB-KW"/>
</dbReference>
<name>E4T4M9_PALPW</name>
<dbReference type="eggNOG" id="COG0350">
    <property type="taxonomic scope" value="Bacteria"/>
</dbReference>
<evidence type="ECO:0000256" key="3">
    <source>
        <dbReference type="ARBA" id="ARBA00011918"/>
    </source>
</evidence>
<sequence>MRQLPPQSNPSFGFANTPFGECCIAFSDDGICALTFPESREGAYADLDNRFPQTDFKQNDERVARFVRQIFEKGESPLLNPIGTEFQLSIWHALQRIPKGETRTYAQIAEAIGRPKAVRAVGTAIGANPIAFLIPCHRVIRTDGGLGGFRWGLECKREMLSWESKS</sequence>
<dbReference type="SUPFAM" id="SSF46767">
    <property type="entry name" value="Methylated DNA-protein cysteine methyltransferase, C-terminal domain"/>
    <property type="match status" value="1"/>
</dbReference>
<dbReference type="FunFam" id="1.10.10.10:FF:000214">
    <property type="entry name" value="Methylated-DNA--protein-cysteine methyltransferase"/>
    <property type="match status" value="1"/>
</dbReference>
<organism evidence="10 11">
    <name type="scientific">Paludibacter propionicigenes (strain DSM 17365 / JCM 13257 / WB4)</name>
    <dbReference type="NCBI Taxonomy" id="694427"/>
    <lineage>
        <taxon>Bacteria</taxon>
        <taxon>Pseudomonadati</taxon>
        <taxon>Bacteroidota</taxon>
        <taxon>Bacteroidia</taxon>
        <taxon>Bacteroidales</taxon>
        <taxon>Paludibacteraceae</taxon>
        <taxon>Paludibacter</taxon>
    </lineage>
</organism>
<keyword evidence="5 10" id="KW-0808">Transferase</keyword>
<dbReference type="InterPro" id="IPR014048">
    <property type="entry name" value="MethylDNA_cys_MeTrfase_DNA-bd"/>
</dbReference>
<dbReference type="EMBL" id="CP002345">
    <property type="protein sequence ID" value="ADQ79673.1"/>
    <property type="molecule type" value="Genomic_DNA"/>
</dbReference>
<keyword evidence="7" id="KW-0234">DNA repair</keyword>
<dbReference type="Gene3D" id="1.10.10.10">
    <property type="entry name" value="Winged helix-like DNA-binding domain superfamily/Winged helix DNA-binding domain"/>
    <property type="match status" value="1"/>
</dbReference>
<evidence type="ECO:0000256" key="8">
    <source>
        <dbReference type="ARBA" id="ARBA00049348"/>
    </source>
</evidence>
<dbReference type="InterPro" id="IPR036388">
    <property type="entry name" value="WH-like_DNA-bd_sf"/>
</dbReference>
<dbReference type="RefSeq" id="WP_013445042.1">
    <property type="nucleotide sequence ID" value="NC_014734.1"/>
</dbReference>
<dbReference type="PANTHER" id="PTHR10815">
    <property type="entry name" value="METHYLATED-DNA--PROTEIN-CYSTEINE METHYLTRANSFERASE"/>
    <property type="match status" value="1"/>
</dbReference>
<keyword evidence="6" id="KW-0227">DNA damage</keyword>
<protein>
    <recommendedName>
        <fullName evidence="3">methylated-DNA--[protein]-cysteine S-methyltransferase</fullName>
        <ecNumber evidence="3">2.1.1.63</ecNumber>
    </recommendedName>
</protein>
<evidence type="ECO:0000256" key="6">
    <source>
        <dbReference type="ARBA" id="ARBA00022763"/>
    </source>
</evidence>
<dbReference type="NCBIfam" id="TIGR00589">
    <property type="entry name" value="ogt"/>
    <property type="match status" value="1"/>
</dbReference>
<dbReference type="STRING" id="694427.Palpr_1527"/>
<dbReference type="AlphaFoldDB" id="E4T4M9"/>
<comment type="catalytic activity">
    <reaction evidence="1">
        <text>a 4-O-methyl-thymidine in DNA + L-cysteinyl-[protein] = a thymidine in DNA + S-methyl-L-cysteinyl-[protein]</text>
        <dbReference type="Rhea" id="RHEA:53428"/>
        <dbReference type="Rhea" id="RHEA-COMP:10131"/>
        <dbReference type="Rhea" id="RHEA-COMP:10132"/>
        <dbReference type="Rhea" id="RHEA-COMP:13555"/>
        <dbReference type="Rhea" id="RHEA-COMP:13556"/>
        <dbReference type="ChEBI" id="CHEBI:29950"/>
        <dbReference type="ChEBI" id="CHEBI:82612"/>
        <dbReference type="ChEBI" id="CHEBI:137386"/>
        <dbReference type="ChEBI" id="CHEBI:137387"/>
        <dbReference type="EC" id="2.1.1.63"/>
    </reaction>
</comment>
<dbReference type="SUPFAM" id="SSF53155">
    <property type="entry name" value="Methylated DNA-protein cysteine methyltransferase domain"/>
    <property type="match status" value="1"/>
</dbReference>
<evidence type="ECO:0000256" key="2">
    <source>
        <dbReference type="ARBA" id="ARBA00008711"/>
    </source>
</evidence>
<dbReference type="CDD" id="cd06445">
    <property type="entry name" value="ATase"/>
    <property type="match status" value="1"/>
</dbReference>
<dbReference type="Gene3D" id="3.30.160.70">
    <property type="entry name" value="Methylated DNA-protein cysteine methyltransferase domain"/>
    <property type="match status" value="1"/>
</dbReference>
<dbReference type="InterPro" id="IPR036631">
    <property type="entry name" value="MGMT_N_sf"/>
</dbReference>
<dbReference type="InterPro" id="IPR001497">
    <property type="entry name" value="MethylDNA_cys_MeTrfase_AS"/>
</dbReference>
<accession>E4T4M9</accession>
<gene>
    <name evidence="10" type="ordered locus">Palpr_1527</name>
</gene>
<evidence type="ECO:0000313" key="11">
    <source>
        <dbReference type="Proteomes" id="UP000008718"/>
    </source>
</evidence>
<dbReference type="KEGG" id="ppn:Palpr_1527"/>
<dbReference type="PANTHER" id="PTHR10815:SF13">
    <property type="entry name" value="METHYLATED-DNA--PROTEIN-CYSTEINE METHYLTRANSFERASE"/>
    <property type="match status" value="1"/>
</dbReference>
<dbReference type="GO" id="GO:0006281">
    <property type="term" value="P:DNA repair"/>
    <property type="evidence" value="ECO:0007669"/>
    <property type="project" value="UniProtKB-KW"/>
</dbReference>
<reference evidence="10 11" key="2">
    <citation type="journal article" date="2011" name="Stand. Genomic Sci.">
        <title>Complete genome sequence of Paludibacter propionicigenes type strain (WB4).</title>
        <authorList>
            <person name="Gronow S."/>
            <person name="Munk C."/>
            <person name="Lapidus A."/>
            <person name="Nolan M."/>
            <person name="Lucas S."/>
            <person name="Hammon N."/>
            <person name="Deshpande S."/>
            <person name="Cheng J.F."/>
            <person name="Tapia R."/>
            <person name="Han C."/>
            <person name="Goodwin L."/>
            <person name="Pitluck S."/>
            <person name="Liolios K."/>
            <person name="Ivanova N."/>
            <person name="Mavromatis K."/>
            <person name="Mikhailova N."/>
            <person name="Pati A."/>
            <person name="Chen A."/>
            <person name="Palaniappan K."/>
            <person name="Land M."/>
            <person name="Hauser L."/>
            <person name="Chang Y.J."/>
            <person name="Jeffries C.D."/>
            <person name="Brambilla E."/>
            <person name="Rohde M."/>
            <person name="Goker M."/>
            <person name="Detter J.C."/>
            <person name="Woyke T."/>
            <person name="Bristow J."/>
            <person name="Eisen J.A."/>
            <person name="Markowitz V."/>
            <person name="Hugenholtz P."/>
            <person name="Kyrpides N.C."/>
            <person name="Klenk H.P."/>
        </authorList>
    </citation>
    <scope>NUCLEOTIDE SEQUENCE [LARGE SCALE GENOMIC DNA]</scope>
    <source>
        <strain evidence="11">DSM 17365 / JCM 13257 / WB4</strain>
    </source>
</reference>
<evidence type="ECO:0000259" key="9">
    <source>
        <dbReference type="Pfam" id="PF01035"/>
    </source>
</evidence>
<evidence type="ECO:0000313" key="10">
    <source>
        <dbReference type="EMBL" id="ADQ79673.1"/>
    </source>
</evidence>
<dbReference type="PROSITE" id="PS00374">
    <property type="entry name" value="MGMT"/>
    <property type="match status" value="1"/>
</dbReference>
<proteinExistence type="inferred from homology"/>
<dbReference type="Proteomes" id="UP000008718">
    <property type="component" value="Chromosome"/>
</dbReference>
<dbReference type="InterPro" id="IPR036217">
    <property type="entry name" value="MethylDNA_cys_MeTrfase_DNAb"/>
</dbReference>
<dbReference type="GO" id="GO:0003908">
    <property type="term" value="F:methylated-DNA-[protein]-cysteine S-methyltransferase activity"/>
    <property type="evidence" value="ECO:0007669"/>
    <property type="project" value="UniProtKB-EC"/>
</dbReference>
<dbReference type="EC" id="2.1.1.63" evidence="3"/>
<dbReference type="OrthoDB" id="9802228at2"/>
<comment type="similarity">
    <text evidence="2">Belongs to the MGMT family.</text>
</comment>
<evidence type="ECO:0000256" key="1">
    <source>
        <dbReference type="ARBA" id="ARBA00001286"/>
    </source>
</evidence>
<dbReference type="HOGENOM" id="CLU_000445_52_2_10"/>
<reference key="1">
    <citation type="submission" date="2010-11" db="EMBL/GenBank/DDBJ databases">
        <title>The complete genome of Paludibacter propionicigenes DSM 17365.</title>
        <authorList>
            <consortium name="US DOE Joint Genome Institute (JGI-PGF)"/>
            <person name="Lucas S."/>
            <person name="Copeland A."/>
            <person name="Lapidus A."/>
            <person name="Bruce D."/>
            <person name="Goodwin L."/>
            <person name="Pitluck S."/>
            <person name="Kyrpides N."/>
            <person name="Mavromatis K."/>
            <person name="Ivanova N."/>
            <person name="Munk A.C."/>
            <person name="Brettin T."/>
            <person name="Detter J.C."/>
            <person name="Han C."/>
            <person name="Tapia R."/>
            <person name="Land M."/>
            <person name="Hauser L."/>
            <person name="Markowitz V."/>
            <person name="Cheng J.-F."/>
            <person name="Hugenholtz P."/>
            <person name="Woyke T."/>
            <person name="Wu D."/>
            <person name="Gronow S."/>
            <person name="Wellnitz S."/>
            <person name="Brambilla E."/>
            <person name="Klenk H.-P."/>
            <person name="Eisen J.A."/>
        </authorList>
    </citation>
    <scope>NUCLEOTIDE SEQUENCE</scope>
    <source>
        <strain>WB4</strain>
    </source>
</reference>
<feature type="domain" description="Methylated-DNA-[protein]-cysteine S-methyltransferase DNA binding" evidence="9">
    <location>
        <begin position="85"/>
        <end position="164"/>
    </location>
</feature>
<evidence type="ECO:0000256" key="4">
    <source>
        <dbReference type="ARBA" id="ARBA00022603"/>
    </source>
</evidence>